<accession>S8DNL0</accession>
<reference evidence="1 2" key="1">
    <citation type="journal article" date="2012" name="Science">
        <title>The Paleozoic origin of enzymatic lignin decomposition reconstructed from 31 fungal genomes.</title>
        <authorList>
            <person name="Floudas D."/>
            <person name="Binder M."/>
            <person name="Riley R."/>
            <person name="Barry K."/>
            <person name="Blanchette R.A."/>
            <person name="Henrissat B."/>
            <person name="Martinez A.T."/>
            <person name="Otillar R."/>
            <person name="Spatafora J.W."/>
            <person name="Yadav J.S."/>
            <person name="Aerts A."/>
            <person name="Benoit I."/>
            <person name="Boyd A."/>
            <person name="Carlson A."/>
            <person name="Copeland A."/>
            <person name="Coutinho P.M."/>
            <person name="de Vries R.P."/>
            <person name="Ferreira P."/>
            <person name="Findley K."/>
            <person name="Foster B."/>
            <person name="Gaskell J."/>
            <person name="Glotzer D."/>
            <person name="Gorecki P."/>
            <person name="Heitman J."/>
            <person name="Hesse C."/>
            <person name="Hori C."/>
            <person name="Igarashi K."/>
            <person name="Jurgens J.A."/>
            <person name="Kallen N."/>
            <person name="Kersten P."/>
            <person name="Kohler A."/>
            <person name="Kuees U."/>
            <person name="Kumar T.K.A."/>
            <person name="Kuo A."/>
            <person name="LaButti K."/>
            <person name="Larrondo L.F."/>
            <person name="Lindquist E."/>
            <person name="Ling A."/>
            <person name="Lombard V."/>
            <person name="Lucas S."/>
            <person name="Lundell T."/>
            <person name="Martin R."/>
            <person name="McLaughlin D.J."/>
            <person name="Morgenstern I."/>
            <person name="Morin E."/>
            <person name="Murat C."/>
            <person name="Nagy L.G."/>
            <person name="Nolan M."/>
            <person name="Ohm R.A."/>
            <person name="Patyshakuliyeva A."/>
            <person name="Rokas A."/>
            <person name="Ruiz-Duenas F.J."/>
            <person name="Sabat G."/>
            <person name="Salamov A."/>
            <person name="Samejima M."/>
            <person name="Schmutz J."/>
            <person name="Slot J.C."/>
            <person name="St John F."/>
            <person name="Stenlid J."/>
            <person name="Sun H."/>
            <person name="Sun S."/>
            <person name="Syed K."/>
            <person name="Tsang A."/>
            <person name="Wiebenga A."/>
            <person name="Young D."/>
            <person name="Pisabarro A."/>
            <person name="Eastwood D.C."/>
            <person name="Martin F."/>
            <person name="Cullen D."/>
            <person name="Grigoriev I.V."/>
            <person name="Hibbett D.S."/>
        </authorList>
    </citation>
    <scope>NUCLEOTIDE SEQUENCE</scope>
    <source>
        <strain evidence="2">FP-58527</strain>
    </source>
</reference>
<dbReference type="STRING" id="743788.S8DNL0"/>
<organism evidence="1 2">
    <name type="scientific">Fomitopsis schrenkii</name>
    <name type="common">Brown rot fungus</name>
    <dbReference type="NCBI Taxonomy" id="2126942"/>
    <lineage>
        <taxon>Eukaryota</taxon>
        <taxon>Fungi</taxon>
        <taxon>Dikarya</taxon>
        <taxon>Basidiomycota</taxon>
        <taxon>Agaricomycotina</taxon>
        <taxon>Agaricomycetes</taxon>
        <taxon>Polyporales</taxon>
        <taxon>Fomitopsis</taxon>
    </lineage>
</organism>
<feature type="non-terminal residue" evidence="1">
    <location>
        <position position="155"/>
    </location>
</feature>
<gene>
    <name evidence="1" type="ORF">FOMPIDRAFT_1137110</name>
</gene>
<proteinExistence type="predicted"/>
<keyword evidence="2" id="KW-1185">Reference proteome</keyword>
<name>S8DNL0_FOMSC</name>
<dbReference type="OrthoDB" id="2789130at2759"/>
<dbReference type="Proteomes" id="UP000015241">
    <property type="component" value="Unassembled WGS sequence"/>
</dbReference>
<sequence>MQACQEMNVSGYTVHPFWRDLPYTDIHSCVTPDVLHQLYQGVLKHIIEWCTYLVDPRELDRQIRCLPPAYGIRHFKNGISALSQVSGTERKHIARILLACLVGKIPKKVMTAFRSILDFIYLAQYTAHDSDTLGYMEKALNTFHKNKSVLVKLGI</sequence>
<evidence type="ECO:0000313" key="1">
    <source>
        <dbReference type="EMBL" id="EPS92913.1"/>
    </source>
</evidence>
<dbReference type="Pfam" id="PF18759">
    <property type="entry name" value="Plavaka"/>
    <property type="match status" value="1"/>
</dbReference>
<dbReference type="HOGENOM" id="CLU_006344_12_3_1"/>
<dbReference type="InParanoid" id="S8DNL0"/>
<dbReference type="AlphaFoldDB" id="S8DNL0"/>
<dbReference type="InterPro" id="IPR041078">
    <property type="entry name" value="Plavaka"/>
</dbReference>
<evidence type="ECO:0000313" key="2">
    <source>
        <dbReference type="Proteomes" id="UP000015241"/>
    </source>
</evidence>
<dbReference type="EMBL" id="KE504321">
    <property type="protein sequence ID" value="EPS92913.1"/>
    <property type="molecule type" value="Genomic_DNA"/>
</dbReference>
<protein>
    <submittedName>
        <fullName evidence="1">Uncharacterized protein</fullName>
    </submittedName>
</protein>